<evidence type="ECO:0000313" key="5">
    <source>
        <dbReference type="EMBL" id="KAG2964141.1"/>
    </source>
</evidence>
<dbReference type="EMBL" id="RCMV01001139">
    <property type="protein sequence ID" value="KAG3210145.1"/>
    <property type="molecule type" value="Genomic_DNA"/>
</dbReference>
<name>A0A8T0Z0Y1_9STRA</name>
<dbReference type="Proteomes" id="UP000774804">
    <property type="component" value="Unassembled WGS sequence"/>
</dbReference>
<dbReference type="Proteomes" id="UP000760860">
    <property type="component" value="Unassembled WGS sequence"/>
</dbReference>
<evidence type="ECO:0000256" key="1">
    <source>
        <dbReference type="SAM" id="MobiDB-lite"/>
    </source>
</evidence>
<evidence type="ECO:0000313" key="3">
    <source>
        <dbReference type="EMBL" id="KAG2934137.1"/>
    </source>
</evidence>
<accession>A0A8T0Z0Y1</accession>
<dbReference type="Proteomes" id="UP000697107">
    <property type="component" value="Unassembled WGS sequence"/>
</dbReference>
<reference evidence="2" key="1">
    <citation type="submission" date="2018-10" db="EMBL/GenBank/DDBJ databases">
        <title>Effector identification in a new, highly contiguous assembly of the strawberry crown rot pathogen Phytophthora cactorum.</title>
        <authorList>
            <person name="Armitage A.D."/>
            <person name="Nellist C.F."/>
            <person name="Bates H."/>
            <person name="Vickerstaff R.J."/>
            <person name="Harrison R.J."/>
        </authorList>
    </citation>
    <scope>NUCLEOTIDE SEQUENCE</scope>
    <source>
        <strain evidence="2">15-7</strain>
        <strain evidence="3">4032</strain>
        <strain evidence="4">4040</strain>
        <strain evidence="5">P415</strain>
        <strain evidence="6">P421</strain>
    </source>
</reference>
<dbReference type="EMBL" id="RCMK01000111">
    <property type="protein sequence ID" value="KAG2948401.1"/>
    <property type="molecule type" value="Genomic_DNA"/>
</dbReference>
<dbReference type="Proteomes" id="UP000735874">
    <property type="component" value="Unassembled WGS sequence"/>
</dbReference>
<gene>
    <name evidence="2" type="ORF">PC113_g12340</name>
    <name evidence="3" type="ORF">PC115_g5236</name>
    <name evidence="4" type="ORF">PC117_g6034</name>
    <name evidence="5" type="ORF">PC118_g20504</name>
    <name evidence="6" type="ORF">PC129_g18849</name>
</gene>
<evidence type="ECO:0000313" key="6">
    <source>
        <dbReference type="EMBL" id="KAG3210145.1"/>
    </source>
</evidence>
<protein>
    <submittedName>
        <fullName evidence="2">Uncharacterized protein</fullName>
    </submittedName>
</protein>
<dbReference type="EMBL" id="RCMG01000371">
    <property type="protein sequence ID" value="KAG2855556.1"/>
    <property type="molecule type" value="Genomic_DNA"/>
</dbReference>
<dbReference type="EMBL" id="RCML01001246">
    <property type="protein sequence ID" value="KAG2964141.1"/>
    <property type="molecule type" value="Genomic_DNA"/>
</dbReference>
<dbReference type="EMBL" id="RCMI01000107">
    <property type="protein sequence ID" value="KAG2934137.1"/>
    <property type="molecule type" value="Genomic_DNA"/>
</dbReference>
<feature type="compositionally biased region" description="Polar residues" evidence="1">
    <location>
        <begin position="112"/>
        <end position="125"/>
    </location>
</feature>
<organism evidence="2 7">
    <name type="scientific">Phytophthora cactorum</name>
    <dbReference type="NCBI Taxonomy" id="29920"/>
    <lineage>
        <taxon>Eukaryota</taxon>
        <taxon>Sar</taxon>
        <taxon>Stramenopiles</taxon>
        <taxon>Oomycota</taxon>
        <taxon>Peronosporomycetes</taxon>
        <taxon>Peronosporales</taxon>
        <taxon>Peronosporaceae</taxon>
        <taxon>Phytophthora</taxon>
    </lineage>
</organism>
<sequence length="185" mass="20798">MSRQPVESKGPDSSESRDPPRGNDLLFEELEEGQVDYEESVASEGHSDAASARSYGSTTMSPPRRVLRTPNPFAERYIPLRALRDAPPLTSRYKEDRRDPNLITNDFDEAQSRQLSTEPSSQRSNHPVARPLALPSRRDYGFQPLDPAETARRAAQQLLDTYVCGPSAATADQIVRRHTLREHLQ</sequence>
<feature type="region of interest" description="Disordered" evidence="1">
    <location>
        <begin position="1"/>
        <end position="144"/>
    </location>
</feature>
<evidence type="ECO:0000313" key="7">
    <source>
        <dbReference type="Proteomes" id="UP000735874"/>
    </source>
</evidence>
<evidence type="ECO:0000313" key="4">
    <source>
        <dbReference type="EMBL" id="KAG2948401.1"/>
    </source>
</evidence>
<dbReference type="VEuPathDB" id="FungiDB:PC110_g9060"/>
<dbReference type="Proteomes" id="UP000736787">
    <property type="component" value="Unassembled WGS sequence"/>
</dbReference>
<evidence type="ECO:0000313" key="2">
    <source>
        <dbReference type="EMBL" id="KAG2855556.1"/>
    </source>
</evidence>
<feature type="compositionally biased region" description="Acidic residues" evidence="1">
    <location>
        <begin position="26"/>
        <end position="41"/>
    </location>
</feature>
<comment type="caution">
    <text evidence="2">The sequence shown here is derived from an EMBL/GenBank/DDBJ whole genome shotgun (WGS) entry which is preliminary data.</text>
</comment>
<proteinExistence type="predicted"/>
<dbReference type="AlphaFoldDB" id="A0A8T0Z0Y1"/>
<feature type="compositionally biased region" description="Basic and acidic residues" evidence="1">
    <location>
        <begin position="9"/>
        <end position="21"/>
    </location>
</feature>